<evidence type="ECO:0000256" key="2">
    <source>
        <dbReference type="ARBA" id="ARBA00009009"/>
    </source>
</evidence>
<feature type="chain" id="PRO_5012938531" description="beta-lactamase" evidence="4">
    <location>
        <begin position="20"/>
        <end position="294"/>
    </location>
</feature>
<feature type="signal peptide" evidence="4">
    <location>
        <begin position="1"/>
        <end position="19"/>
    </location>
</feature>
<evidence type="ECO:0000256" key="1">
    <source>
        <dbReference type="ARBA" id="ARBA00001526"/>
    </source>
</evidence>
<dbReference type="InterPro" id="IPR045155">
    <property type="entry name" value="Beta-lactam_cat"/>
</dbReference>
<dbReference type="SUPFAM" id="SSF56601">
    <property type="entry name" value="beta-lactamase/transpeptidase-like"/>
    <property type="match status" value="1"/>
</dbReference>
<evidence type="ECO:0000256" key="4">
    <source>
        <dbReference type="SAM" id="SignalP"/>
    </source>
</evidence>
<proteinExistence type="inferred from homology"/>
<dbReference type="Proteomes" id="UP000195963">
    <property type="component" value="Unassembled WGS sequence"/>
</dbReference>
<dbReference type="Pfam" id="PF13354">
    <property type="entry name" value="Beta-lactamase2"/>
    <property type="match status" value="1"/>
</dbReference>
<dbReference type="PANTHER" id="PTHR35333:SF3">
    <property type="entry name" value="BETA-LACTAMASE-TYPE TRANSPEPTIDASE FOLD CONTAINING PROTEIN"/>
    <property type="match status" value="1"/>
</dbReference>
<dbReference type="GO" id="GO:0046677">
    <property type="term" value="P:response to antibiotic"/>
    <property type="evidence" value="ECO:0007669"/>
    <property type="project" value="InterPro"/>
</dbReference>
<feature type="domain" description="Beta-lactamase class A catalytic" evidence="5">
    <location>
        <begin position="38"/>
        <end position="261"/>
    </location>
</feature>
<gene>
    <name evidence="6" type="primary">pse4_1</name>
    <name evidence="6" type="ORF">PMAL9190_00723</name>
</gene>
<dbReference type="RefSeq" id="WP_087843952.1">
    <property type="nucleotide sequence ID" value="NZ_FYAK01000001.1"/>
</dbReference>
<reference evidence="7" key="1">
    <citation type="submission" date="2017-06" db="EMBL/GenBank/DDBJ databases">
        <authorList>
            <person name="Rodrigo-Torres L."/>
            <person name="Arahal R.D."/>
            <person name="Lucena T."/>
        </authorList>
    </citation>
    <scope>NUCLEOTIDE SEQUENCE [LARGE SCALE GENOMIC DNA]</scope>
    <source>
        <strain evidence="7">CECT 9190</strain>
    </source>
</reference>
<dbReference type="AlphaFoldDB" id="A0A1Y6MAP5"/>
<sequence length="294" mass="32568">MKRLFLFALFSLCSFTVLASDLDITLRQTEQQIDGKIGVAVFDSQTNTSWNFNGNKRFPMMSAFKTLVCANVLYDVQQHKLSLTNKIKVTKAGLINWNPITQNFVGADGQRFGGQMSLQSVCGAAMLMSDNYAANLALVQVGGPQGVTKFLRMIGDKTTRLDHFEPKVNYVEKGAQNDTTTPIAMMNTIKKLLTGNVLDSENKAQLKFWMTNNMVSDGLARAVLPTGWKIADRSGGGVNGSRTLTAMVWNKQHKPLFIGIFIDNSKLKTLPELNQVVASISARIFNKYHIVEPH</sequence>
<keyword evidence="4" id="KW-0732">Signal</keyword>
<dbReference type="InterPro" id="IPR012338">
    <property type="entry name" value="Beta-lactam/transpept-like"/>
</dbReference>
<comment type="similarity">
    <text evidence="2">Belongs to the class-A beta-lactamase family.</text>
</comment>
<organism evidence="6 7">
    <name type="scientific">Photobacterium malacitanum</name>
    <dbReference type="NCBI Taxonomy" id="2204294"/>
    <lineage>
        <taxon>Bacteria</taxon>
        <taxon>Pseudomonadati</taxon>
        <taxon>Pseudomonadota</taxon>
        <taxon>Gammaproteobacteria</taxon>
        <taxon>Vibrionales</taxon>
        <taxon>Vibrionaceae</taxon>
        <taxon>Photobacterium</taxon>
    </lineage>
</organism>
<keyword evidence="6" id="KW-0378">Hydrolase</keyword>
<dbReference type="NCBIfam" id="NF033103">
    <property type="entry name" value="bla_class_A"/>
    <property type="match status" value="1"/>
</dbReference>
<protein>
    <recommendedName>
        <fullName evidence="3">beta-lactamase</fullName>
        <ecNumber evidence="3">3.5.2.6</ecNumber>
    </recommendedName>
</protein>
<evidence type="ECO:0000256" key="3">
    <source>
        <dbReference type="ARBA" id="ARBA00012865"/>
    </source>
</evidence>
<keyword evidence="7" id="KW-1185">Reference proteome</keyword>
<dbReference type="Gene3D" id="3.40.710.10">
    <property type="entry name" value="DD-peptidase/beta-lactamase superfamily"/>
    <property type="match status" value="1"/>
</dbReference>
<evidence type="ECO:0000313" key="6">
    <source>
        <dbReference type="EMBL" id="SMY32818.1"/>
    </source>
</evidence>
<evidence type="ECO:0000313" key="7">
    <source>
        <dbReference type="Proteomes" id="UP000195963"/>
    </source>
</evidence>
<dbReference type="EMBL" id="FYAK01000001">
    <property type="protein sequence ID" value="SMY32818.1"/>
    <property type="molecule type" value="Genomic_DNA"/>
</dbReference>
<dbReference type="PANTHER" id="PTHR35333">
    <property type="entry name" value="BETA-LACTAMASE"/>
    <property type="match status" value="1"/>
</dbReference>
<dbReference type="PRINTS" id="PR00118">
    <property type="entry name" value="BLACTAMASEA"/>
</dbReference>
<dbReference type="InterPro" id="IPR000871">
    <property type="entry name" value="Beta-lactam_class-A"/>
</dbReference>
<name>A0A1Y6MAP5_9GAMM</name>
<dbReference type="GO" id="GO:0030655">
    <property type="term" value="P:beta-lactam antibiotic catabolic process"/>
    <property type="evidence" value="ECO:0007669"/>
    <property type="project" value="InterPro"/>
</dbReference>
<dbReference type="EC" id="3.5.2.6" evidence="3"/>
<accession>A0A1Y6MAP5</accession>
<dbReference type="GO" id="GO:0008800">
    <property type="term" value="F:beta-lactamase activity"/>
    <property type="evidence" value="ECO:0007669"/>
    <property type="project" value="UniProtKB-EC"/>
</dbReference>
<comment type="catalytic activity">
    <reaction evidence="1">
        <text>a beta-lactam + H2O = a substituted beta-amino acid</text>
        <dbReference type="Rhea" id="RHEA:20401"/>
        <dbReference type="ChEBI" id="CHEBI:15377"/>
        <dbReference type="ChEBI" id="CHEBI:35627"/>
        <dbReference type="ChEBI" id="CHEBI:140347"/>
        <dbReference type="EC" id="3.5.2.6"/>
    </reaction>
</comment>
<evidence type="ECO:0000259" key="5">
    <source>
        <dbReference type="Pfam" id="PF13354"/>
    </source>
</evidence>